<gene>
    <name evidence="10" type="ORF">SMD44_05382</name>
</gene>
<dbReference type="Gene3D" id="1.20.1640.10">
    <property type="entry name" value="Multidrug efflux transporter AcrB transmembrane domain"/>
    <property type="match status" value="1"/>
</dbReference>
<evidence type="ECO:0000256" key="7">
    <source>
        <dbReference type="SAM" id="MobiDB-lite"/>
    </source>
</evidence>
<evidence type="ECO:0000256" key="1">
    <source>
        <dbReference type="ARBA" id="ARBA00004651"/>
    </source>
</evidence>
<evidence type="ECO:0000313" key="10">
    <source>
        <dbReference type="EMBL" id="ARX85913.1"/>
    </source>
</evidence>
<dbReference type="AlphaFoldDB" id="A0A1Z1WHK0"/>
<evidence type="ECO:0000256" key="8">
    <source>
        <dbReference type="SAM" id="Phobius"/>
    </source>
</evidence>
<keyword evidence="3" id="KW-1003">Cell membrane</keyword>
<keyword evidence="6 8" id="KW-0472">Membrane</keyword>
<keyword evidence="11" id="KW-1185">Reference proteome</keyword>
<feature type="transmembrane region" description="Helical" evidence="8">
    <location>
        <begin position="311"/>
        <end position="333"/>
    </location>
</feature>
<keyword evidence="5 8" id="KW-1133">Transmembrane helix</keyword>
<dbReference type="KEGG" id="salf:SMD44_05382"/>
<dbReference type="Proteomes" id="UP000195880">
    <property type="component" value="Chromosome"/>
</dbReference>
<dbReference type="PANTHER" id="PTHR33406:SF11">
    <property type="entry name" value="MEMBRANE PROTEIN SCO6666-RELATED"/>
    <property type="match status" value="1"/>
</dbReference>
<evidence type="ECO:0000256" key="4">
    <source>
        <dbReference type="ARBA" id="ARBA00022692"/>
    </source>
</evidence>
<name>A0A1Z1WHK0_9ACTN</name>
<feature type="transmembrane region" description="Helical" evidence="8">
    <location>
        <begin position="269"/>
        <end position="290"/>
    </location>
</feature>
<proteinExistence type="inferred from homology"/>
<feature type="transmembrane region" description="Helical" evidence="8">
    <location>
        <begin position="46"/>
        <end position="64"/>
    </location>
</feature>
<accession>A0A1Z1WHK0</accession>
<evidence type="ECO:0000259" key="9">
    <source>
        <dbReference type="Pfam" id="PF03176"/>
    </source>
</evidence>
<dbReference type="Pfam" id="PF03176">
    <property type="entry name" value="MMPL"/>
    <property type="match status" value="1"/>
</dbReference>
<feature type="region of interest" description="Disordered" evidence="7">
    <location>
        <begin position="1"/>
        <end position="32"/>
    </location>
</feature>
<sequence length="413" mass="43258">MISRIAGRRRTRTGPGTGTGKGPEADRPPRETFGTRWARLVTRRPVAVLLLGLLGLGALAVPAADLRLGLTSPGSQAEHTSARQAYDLVSDGFGPGFNGPLTVVVDASGAPKPKQAVARVTAEVGRMPGVAATLPPAYDARSGTAVVTALPKTGPDSARTKQLVSDLRDHRADWKETTGADVAVTGTTAAAIDVSQKLTDALPPFLAVIVGIAAVLLTLAFRSVLIPLKAIAGFLLSIAASTGVVVAVYQWGWLADFVGVPRTGPVVSFLPILLISVLFGLAMDYQLFLVSRMKEEYVHGAAPRDAVVRGFGHSARVVTAAALIMVSVFAGFVFDDDPIIQPIGFALAVGVLVDAFVVRMALVPAAMALAGRAAWWFPRSWERVVPRVDMEGEALATEPPVREPVGTGPCVKV</sequence>
<feature type="compositionally biased region" description="Basic residues" evidence="7">
    <location>
        <begin position="1"/>
        <end position="12"/>
    </location>
</feature>
<feature type="transmembrane region" description="Helical" evidence="8">
    <location>
        <begin position="201"/>
        <end position="221"/>
    </location>
</feature>
<feature type="domain" description="Membrane transport protein MMPL" evidence="9">
    <location>
        <begin position="143"/>
        <end position="386"/>
    </location>
</feature>
<dbReference type="InterPro" id="IPR004869">
    <property type="entry name" value="MMPL_dom"/>
</dbReference>
<feature type="transmembrane region" description="Helical" evidence="8">
    <location>
        <begin position="339"/>
        <end position="362"/>
    </location>
</feature>
<comment type="subcellular location">
    <subcellularLocation>
        <location evidence="1">Cell membrane</location>
        <topology evidence="1">Multi-pass membrane protein</topology>
    </subcellularLocation>
</comment>
<evidence type="ECO:0000313" key="11">
    <source>
        <dbReference type="Proteomes" id="UP000195880"/>
    </source>
</evidence>
<dbReference type="PANTHER" id="PTHR33406">
    <property type="entry name" value="MEMBRANE PROTEIN MJ1562-RELATED"/>
    <property type="match status" value="1"/>
</dbReference>
<comment type="similarity">
    <text evidence="2">Belongs to the resistance-nodulation-cell division (RND) (TC 2.A.6) family. MmpL subfamily.</text>
</comment>
<dbReference type="EMBL" id="CP021748">
    <property type="protein sequence ID" value="ARX85913.1"/>
    <property type="molecule type" value="Genomic_DNA"/>
</dbReference>
<dbReference type="InterPro" id="IPR050545">
    <property type="entry name" value="Mycobact_MmpL"/>
</dbReference>
<dbReference type="eggNOG" id="COG2409">
    <property type="taxonomic scope" value="Bacteria"/>
</dbReference>
<evidence type="ECO:0000256" key="5">
    <source>
        <dbReference type="ARBA" id="ARBA00022989"/>
    </source>
</evidence>
<evidence type="ECO:0000256" key="6">
    <source>
        <dbReference type="ARBA" id="ARBA00023136"/>
    </source>
</evidence>
<dbReference type="GO" id="GO:0005886">
    <property type="term" value="C:plasma membrane"/>
    <property type="evidence" value="ECO:0007669"/>
    <property type="project" value="UniProtKB-SubCell"/>
</dbReference>
<evidence type="ECO:0000256" key="3">
    <source>
        <dbReference type="ARBA" id="ARBA00022475"/>
    </source>
</evidence>
<reference evidence="10 11" key="1">
    <citation type="submission" date="2017-05" db="EMBL/GenBank/DDBJ databases">
        <title>Streptomyces alboflavus Genome sequencing and assembly.</title>
        <authorList>
            <person name="Wang Y."/>
            <person name="Du B."/>
            <person name="Ding Y."/>
            <person name="Liu H."/>
            <person name="Hou Q."/>
            <person name="Liu K."/>
            <person name="Wang C."/>
            <person name="Yao L."/>
        </authorList>
    </citation>
    <scope>NUCLEOTIDE SEQUENCE [LARGE SCALE GENOMIC DNA]</scope>
    <source>
        <strain evidence="10 11">MDJK44</strain>
    </source>
</reference>
<organism evidence="10 11">
    <name type="scientific">Streptomyces alboflavus</name>
    <dbReference type="NCBI Taxonomy" id="67267"/>
    <lineage>
        <taxon>Bacteria</taxon>
        <taxon>Bacillati</taxon>
        <taxon>Actinomycetota</taxon>
        <taxon>Actinomycetes</taxon>
        <taxon>Kitasatosporales</taxon>
        <taxon>Streptomycetaceae</taxon>
        <taxon>Streptomyces</taxon>
    </lineage>
</organism>
<evidence type="ECO:0000256" key="2">
    <source>
        <dbReference type="ARBA" id="ARBA00010157"/>
    </source>
</evidence>
<dbReference type="SUPFAM" id="SSF82866">
    <property type="entry name" value="Multidrug efflux transporter AcrB transmembrane domain"/>
    <property type="match status" value="1"/>
</dbReference>
<keyword evidence="4 8" id="KW-0812">Transmembrane</keyword>
<protein>
    <submittedName>
        <fullName evidence="10">Membrane protein</fullName>
    </submittedName>
</protein>
<feature type="transmembrane region" description="Helical" evidence="8">
    <location>
        <begin position="228"/>
        <end position="249"/>
    </location>
</feature>